<dbReference type="UniPathway" id="UPA00048">
    <property type="reaction ID" value="UER00071"/>
</dbReference>
<dbReference type="GO" id="GO:0009316">
    <property type="term" value="C:3-isopropylmalate dehydratase complex"/>
    <property type="evidence" value="ECO:0007669"/>
    <property type="project" value="InterPro"/>
</dbReference>
<dbReference type="OrthoDB" id="9777465at2"/>
<evidence type="ECO:0000256" key="13">
    <source>
        <dbReference type="ARBA" id="ARBA00033368"/>
    </source>
</evidence>
<evidence type="ECO:0000256" key="9">
    <source>
        <dbReference type="ARBA" id="ARBA00022605"/>
    </source>
</evidence>
<dbReference type="InterPro" id="IPR004431">
    <property type="entry name" value="3-IsopropMal_deHydase_ssu"/>
</dbReference>
<dbReference type="InterPro" id="IPR033940">
    <property type="entry name" value="IPMI_Swivel"/>
</dbReference>
<evidence type="ECO:0000313" key="16">
    <source>
        <dbReference type="Proteomes" id="UP000437748"/>
    </source>
</evidence>
<comment type="catalytic activity">
    <reaction evidence="1">
        <text>(2R,3S)-3-isopropylmalate = (2S)-2-isopropylmalate</text>
        <dbReference type="Rhea" id="RHEA:32287"/>
        <dbReference type="ChEBI" id="CHEBI:1178"/>
        <dbReference type="ChEBI" id="CHEBI:35121"/>
        <dbReference type="EC" id="4.2.1.33"/>
    </reaction>
</comment>
<evidence type="ECO:0000256" key="4">
    <source>
        <dbReference type="ARBA" id="ARBA00009845"/>
    </source>
</evidence>
<sequence>MNTNQTIFGKCIPLEMNNVDTDLIIPAQYLTSVTKNGYGINLFKRLRENSNDFVFNQKKFQNSSILITQENFGCGSSREHAVWALKEYGIQVVIASSFADIFAGNSLKNKLLLIQLDKFTIQKLILNSSENEYFLNIDLKNNSIHSSLNEDFEFVIDSFQKSCFMNGFDEIDYLMTFKNKIVNFKNAQIEQGIIPSLNH</sequence>
<comment type="function">
    <text evidence="2">Catalyzes the isomerization between 2-isopropylmalate and 3-isopropylmalate, via the formation of 2-isopropylmaleate.</text>
</comment>
<keyword evidence="9" id="KW-0028">Amino-acid biosynthesis</keyword>
<accession>A0A6N6VUR4</accession>
<comment type="similarity">
    <text evidence="4">Belongs to the LeuD family. LeuD type 1 subfamily.</text>
</comment>
<protein>
    <recommendedName>
        <fullName evidence="7">3-isopropylmalate dehydratase small subunit</fullName>
        <ecNumber evidence="6">4.2.1.33</ecNumber>
    </recommendedName>
    <alternativeName>
        <fullName evidence="12">Alpha-IPM isomerase</fullName>
    </alternativeName>
    <alternativeName>
        <fullName evidence="13">Isopropylmalate isomerase</fullName>
    </alternativeName>
</protein>
<dbReference type="PANTHER" id="PTHR43345:SF5">
    <property type="entry name" value="3-ISOPROPYLMALATE DEHYDRATASE SMALL SUBUNIT"/>
    <property type="match status" value="1"/>
</dbReference>
<comment type="subunit">
    <text evidence="5">Heterodimer of LeuC and LeuD.</text>
</comment>
<dbReference type="GO" id="GO:0009098">
    <property type="term" value="P:L-leucine biosynthetic process"/>
    <property type="evidence" value="ECO:0007669"/>
    <property type="project" value="UniProtKB-UniPathway"/>
</dbReference>
<evidence type="ECO:0000256" key="8">
    <source>
        <dbReference type="ARBA" id="ARBA00022430"/>
    </source>
</evidence>
<dbReference type="CDD" id="cd01577">
    <property type="entry name" value="IPMI_Swivel"/>
    <property type="match status" value="1"/>
</dbReference>
<feature type="domain" description="Aconitase A/isopropylmalate dehydratase small subunit swivel" evidence="14">
    <location>
        <begin position="6"/>
        <end position="117"/>
    </location>
</feature>
<comment type="caution">
    <text evidence="15">The sequence shown here is derived from an EMBL/GenBank/DDBJ whole genome shotgun (WGS) entry which is preliminary data.</text>
</comment>
<dbReference type="NCBIfam" id="NF002458">
    <property type="entry name" value="PRK01641.1"/>
    <property type="match status" value="1"/>
</dbReference>
<dbReference type="Proteomes" id="UP000437748">
    <property type="component" value="Unassembled WGS sequence"/>
</dbReference>
<keyword evidence="8" id="KW-0432">Leucine biosynthesis</keyword>
<proteinExistence type="inferred from homology"/>
<dbReference type="EMBL" id="WFLM01000004">
    <property type="protein sequence ID" value="KAB8037931.1"/>
    <property type="molecule type" value="Genomic_DNA"/>
</dbReference>
<evidence type="ECO:0000256" key="12">
    <source>
        <dbReference type="ARBA" id="ARBA00031631"/>
    </source>
</evidence>
<evidence type="ECO:0000259" key="14">
    <source>
        <dbReference type="Pfam" id="PF00694"/>
    </source>
</evidence>
<evidence type="ECO:0000313" key="15">
    <source>
        <dbReference type="EMBL" id="KAB8037931.1"/>
    </source>
</evidence>
<dbReference type="Pfam" id="PF00694">
    <property type="entry name" value="Aconitase_C"/>
    <property type="match status" value="1"/>
</dbReference>
<dbReference type="NCBIfam" id="TIGR00171">
    <property type="entry name" value="leuD"/>
    <property type="match status" value="1"/>
</dbReference>
<evidence type="ECO:0000256" key="11">
    <source>
        <dbReference type="ARBA" id="ARBA00023304"/>
    </source>
</evidence>
<evidence type="ECO:0000256" key="10">
    <source>
        <dbReference type="ARBA" id="ARBA00023239"/>
    </source>
</evidence>
<evidence type="ECO:0000256" key="3">
    <source>
        <dbReference type="ARBA" id="ARBA00004729"/>
    </source>
</evidence>
<keyword evidence="16" id="KW-1185">Reference proteome</keyword>
<dbReference type="RefSeq" id="WP_153421009.1">
    <property type="nucleotide sequence ID" value="NZ_WFLM01000004.1"/>
</dbReference>
<dbReference type="SUPFAM" id="SSF52016">
    <property type="entry name" value="LeuD/IlvD-like"/>
    <property type="match status" value="1"/>
</dbReference>
<reference evidence="15 16" key="1">
    <citation type="submission" date="2019-10" db="EMBL/GenBank/DDBJ databases">
        <title>New species of Slilvanegrellaceae.</title>
        <authorList>
            <person name="Pitt A."/>
            <person name="Hahn M.W."/>
        </authorList>
    </citation>
    <scope>NUCLEOTIDE SEQUENCE [LARGE SCALE GENOMIC DNA]</scope>
    <source>
        <strain evidence="15 16">SP-Ram-0.45-NSY-1</strain>
    </source>
</reference>
<name>A0A6N6VUR4_9BACT</name>
<organism evidence="15 16">
    <name type="scientific">Silvanigrella paludirubra</name>
    <dbReference type="NCBI Taxonomy" id="2499159"/>
    <lineage>
        <taxon>Bacteria</taxon>
        <taxon>Pseudomonadati</taxon>
        <taxon>Bdellovibrionota</taxon>
        <taxon>Oligoflexia</taxon>
        <taxon>Silvanigrellales</taxon>
        <taxon>Silvanigrellaceae</taxon>
        <taxon>Silvanigrella</taxon>
    </lineage>
</organism>
<keyword evidence="10 15" id="KW-0456">Lyase</keyword>
<evidence type="ECO:0000256" key="7">
    <source>
        <dbReference type="ARBA" id="ARBA00017233"/>
    </source>
</evidence>
<dbReference type="InterPro" id="IPR000573">
    <property type="entry name" value="AconitaseA/IPMdHydase_ssu_swvl"/>
</dbReference>
<dbReference type="Gene3D" id="3.20.19.10">
    <property type="entry name" value="Aconitase, domain 4"/>
    <property type="match status" value="1"/>
</dbReference>
<dbReference type="GO" id="GO:0003861">
    <property type="term" value="F:3-isopropylmalate dehydratase activity"/>
    <property type="evidence" value="ECO:0007669"/>
    <property type="project" value="UniProtKB-EC"/>
</dbReference>
<dbReference type="FunFam" id="3.20.19.10:FF:000003">
    <property type="entry name" value="3-isopropylmalate dehydratase small subunit"/>
    <property type="match status" value="1"/>
</dbReference>
<evidence type="ECO:0000256" key="5">
    <source>
        <dbReference type="ARBA" id="ARBA00011271"/>
    </source>
</evidence>
<evidence type="ECO:0000256" key="1">
    <source>
        <dbReference type="ARBA" id="ARBA00000491"/>
    </source>
</evidence>
<dbReference type="InterPro" id="IPR015928">
    <property type="entry name" value="Aconitase/3IPM_dehydase_swvl"/>
</dbReference>
<dbReference type="InterPro" id="IPR050075">
    <property type="entry name" value="LeuD"/>
</dbReference>
<dbReference type="PANTHER" id="PTHR43345">
    <property type="entry name" value="3-ISOPROPYLMALATE DEHYDRATASE SMALL SUBUNIT 2-RELATED-RELATED"/>
    <property type="match status" value="1"/>
</dbReference>
<dbReference type="EC" id="4.2.1.33" evidence="6"/>
<evidence type="ECO:0000256" key="6">
    <source>
        <dbReference type="ARBA" id="ARBA00011998"/>
    </source>
</evidence>
<dbReference type="AlphaFoldDB" id="A0A6N6VUR4"/>
<comment type="pathway">
    <text evidence="3">Amino-acid biosynthesis; L-leucine biosynthesis; L-leucine from 3-methyl-2-oxobutanoate: step 2/4.</text>
</comment>
<gene>
    <name evidence="15" type="primary">leuD</name>
    <name evidence="15" type="ORF">GCL60_12220</name>
</gene>
<evidence type="ECO:0000256" key="2">
    <source>
        <dbReference type="ARBA" id="ARBA00002695"/>
    </source>
</evidence>
<keyword evidence="11" id="KW-0100">Branched-chain amino acid biosynthesis</keyword>